<evidence type="ECO:0000313" key="2">
    <source>
        <dbReference type="Proteomes" id="UP000176967"/>
    </source>
</evidence>
<gene>
    <name evidence="1" type="ORF">A2890_01340</name>
</gene>
<accession>A0A1F4VZ70</accession>
<comment type="caution">
    <text evidence="1">The sequence shown here is derived from an EMBL/GenBank/DDBJ whole genome shotgun (WGS) entry which is preliminary data.</text>
</comment>
<dbReference type="STRING" id="1802628.A2890_01340"/>
<sequence>MAQHQWGERNLAEQATLLALAFRAGRANREEGDRFFVQPADVGLDLGIGTDLFLFRNRRFLRVDVTDSREQKPLKIRRTVKKAREGKGWVYILKVEWNEAAFITTDPCFTKAYDQSIRDGQMLAIERACPNHGNECNLARKLWSFGNSINYALVSSSTQARFFAIPVSRPPF</sequence>
<dbReference type="AlphaFoldDB" id="A0A1F4VZ70"/>
<dbReference type="EMBL" id="MEVL01000010">
    <property type="protein sequence ID" value="OGC62400.1"/>
    <property type="molecule type" value="Genomic_DNA"/>
</dbReference>
<organism evidence="1 2">
    <name type="scientific">candidate division WWE3 bacterium RIFCSPLOWO2_01_FULL_53_14</name>
    <dbReference type="NCBI Taxonomy" id="1802628"/>
    <lineage>
        <taxon>Bacteria</taxon>
        <taxon>Katanobacteria</taxon>
    </lineage>
</organism>
<name>A0A1F4VZ70_UNCKA</name>
<dbReference type="Proteomes" id="UP000176967">
    <property type="component" value="Unassembled WGS sequence"/>
</dbReference>
<evidence type="ECO:0000313" key="1">
    <source>
        <dbReference type="EMBL" id="OGC62400.1"/>
    </source>
</evidence>
<reference evidence="1 2" key="1">
    <citation type="journal article" date="2016" name="Nat. Commun.">
        <title>Thousands of microbial genomes shed light on interconnected biogeochemical processes in an aquifer system.</title>
        <authorList>
            <person name="Anantharaman K."/>
            <person name="Brown C.T."/>
            <person name="Hug L.A."/>
            <person name="Sharon I."/>
            <person name="Castelle C.J."/>
            <person name="Probst A.J."/>
            <person name="Thomas B.C."/>
            <person name="Singh A."/>
            <person name="Wilkins M.J."/>
            <person name="Karaoz U."/>
            <person name="Brodie E.L."/>
            <person name="Williams K.H."/>
            <person name="Hubbard S.S."/>
            <person name="Banfield J.F."/>
        </authorList>
    </citation>
    <scope>NUCLEOTIDE SEQUENCE [LARGE SCALE GENOMIC DNA]</scope>
</reference>
<proteinExistence type="predicted"/>
<protein>
    <submittedName>
        <fullName evidence="1">Uncharacterized protein</fullName>
    </submittedName>
</protein>